<feature type="transmembrane region" description="Helical" evidence="8">
    <location>
        <begin position="108"/>
        <end position="126"/>
    </location>
</feature>
<evidence type="ECO:0000256" key="3">
    <source>
        <dbReference type="ARBA" id="ARBA00022475"/>
    </source>
</evidence>
<dbReference type="PROSITE" id="PS50928">
    <property type="entry name" value="ABC_TM1"/>
    <property type="match status" value="2"/>
</dbReference>
<comment type="subcellular location">
    <subcellularLocation>
        <location evidence="1">Cell inner membrane</location>
        <topology evidence="1">Multi-pass membrane protein</topology>
    </subcellularLocation>
    <subcellularLocation>
        <location evidence="8">Cell membrane</location>
        <topology evidence="8">Multi-pass membrane protein</topology>
    </subcellularLocation>
</comment>
<evidence type="ECO:0000256" key="4">
    <source>
        <dbReference type="ARBA" id="ARBA00022519"/>
    </source>
</evidence>
<comment type="caution">
    <text evidence="10">The sequence shown here is derived from an EMBL/GenBank/DDBJ whole genome shotgun (WGS) entry which is preliminary data.</text>
</comment>
<feature type="transmembrane region" description="Helical" evidence="8">
    <location>
        <begin position="347"/>
        <end position="371"/>
    </location>
</feature>
<feature type="transmembrane region" description="Helical" evidence="8">
    <location>
        <begin position="28"/>
        <end position="51"/>
    </location>
</feature>
<keyword evidence="5 8" id="KW-0812">Transmembrane</keyword>
<reference evidence="10" key="1">
    <citation type="submission" date="2021-06" db="EMBL/GenBank/DDBJ databases">
        <title>Paracoccus bacterium XHP0099 sp. nov., isolated from the surface waters of the Yellow Sea.</title>
        <authorList>
            <person name="Xue H."/>
            <person name="Zhang D."/>
        </authorList>
    </citation>
    <scope>NUCLEOTIDE SEQUENCE</scope>
    <source>
        <strain evidence="10">XHP0099</strain>
    </source>
</reference>
<evidence type="ECO:0000313" key="10">
    <source>
        <dbReference type="EMBL" id="MBU3031457.1"/>
    </source>
</evidence>
<dbReference type="PANTHER" id="PTHR43357:SF3">
    <property type="entry name" value="FE(3+)-TRANSPORT SYSTEM PERMEASE PROTEIN FBPB 2"/>
    <property type="match status" value="1"/>
</dbReference>
<feature type="transmembrane region" description="Helical" evidence="8">
    <location>
        <begin position="301"/>
        <end position="327"/>
    </location>
</feature>
<keyword evidence="11" id="KW-1185">Reference proteome</keyword>
<feature type="transmembrane region" description="Helical" evidence="8">
    <location>
        <begin position="383"/>
        <end position="409"/>
    </location>
</feature>
<evidence type="ECO:0000256" key="8">
    <source>
        <dbReference type="RuleBase" id="RU363032"/>
    </source>
</evidence>
<dbReference type="InterPro" id="IPR000515">
    <property type="entry name" value="MetI-like"/>
</dbReference>
<keyword evidence="3" id="KW-1003">Cell membrane</keyword>
<dbReference type="PANTHER" id="PTHR43357">
    <property type="entry name" value="INNER MEMBRANE ABC TRANSPORTER PERMEASE PROTEIN YDCV"/>
    <property type="match status" value="1"/>
</dbReference>
<feature type="transmembrane region" description="Helical" evidence="8">
    <location>
        <begin position="215"/>
        <end position="239"/>
    </location>
</feature>
<keyword evidence="4" id="KW-0997">Cell inner membrane</keyword>
<comment type="similarity">
    <text evidence="8">Belongs to the binding-protein-dependent transport system permease family.</text>
</comment>
<feature type="transmembrane region" description="Helical" evidence="8">
    <location>
        <begin position="429"/>
        <end position="457"/>
    </location>
</feature>
<feature type="domain" description="ABC transmembrane type-1" evidence="9">
    <location>
        <begin position="70"/>
        <end position="277"/>
    </location>
</feature>
<gene>
    <name evidence="10" type="ORF">KNW02_15175</name>
</gene>
<evidence type="ECO:0000256" key="5">
    <source>
        <dbReference type="ARBA" id="ARBA00022692"/>
    </source>
</evidence>
<feature type="transmembrane region" description="Helical" evidence="8">
    <location>
        <begin position="539"/>
        <end position="559"/>
    </location>
</feature>
<evidence type="ECO:0000259" key="9">
    <source>
        <dbReference type="PROSITE" id="PS50928"/>
    </source>
</evidence>
<keyword evidence="7 8" id="KW-0472">Membrane</keyword>
<dbReference type="RefSeq" id="WP_216034125.1">
    <property type="nucleotide sequence ID" value="NZ_JAHKNG010000032.1"/>
</dbReference>
<feature type="domain" description="ABC transmembrane type-1" evidence="9">
    <location>
        <begin position="348"/>
        <end position="555"/>
    </location>
</feature>
<dbReference type="Pfam" id="PF00528">
    <property type="entry name" value="BPD_transp_1"/>
    <property type="match status" value="1"/>
</dbReference>
<dbReference type="EMBL" id="JAHKNG010000032">
    <property type="protein sequence ID" value="MBU3031457.1"/>
    <property type="molecule type" value="Genomic_DNA"/>
</dbReference>
<accession>A0ABS6ALH9</accession>
<evidence type="ECO:0000313" key="11">
    <source>
        <dbReference type="Proteomes" id="UP001166191"/>
    </source>
</evidence>
<evidence type="ECO:0000256" key="6">
    <source>
        <dbReference type="ARBA" id="ARBA00022989"/>
    </source>
</evidence>
<name>A0ABS6ALH9_9RHOB</name>
<evidence type="ECO:0000256" key="7">
    <source>
        <dbReference type="ARBA" id="ARBA00023136"/>
    </source>
</evidence>
<feature type="transmembrane region" description="Helical" evidence="8">
    <location>
        <begin position="71"/>
        <end position="96"/>
    </location>
</feature>
<organism evidence="10 11">
    <name type="scientific">Paracoccus marinaquae</name>
    <dbReference type="NCBI Taxonomy" id="2841926"/>
    <lineage>
        <taxon>Bacteria</taxon>
        <taxon>Pseudomonadati</taxon>
        <taxon>Pseudomonadota</taxon>
        <taxon>Alphaproteobacteria</taxon>
        <taxon>Rhodobacterales</taxon>
        <taxon>Paracoccaceae</taxon>
        <taxon>Paracoccus</taxon>
    </lineage>
</organism>
<dbReference type="Proteomes" id="UP001166191">
    <property type="component" value="Unassembled WGS sequence"/>
</dbReference>
<evidence type="ECO:0000256" key="1">
    <source>
        <dbReference type="ARBA" id="ARBA00004429"/>
    </source>
</evidence>
<keyword evidence="2 8" id="KW-0813">Transport</keyword>
<sequence>MTAGEPSRPGLSRRRHDHALRQTGGRGWSVAAVLIAGLVLMPIAAVAWMALNPTENIWPHLLATVMPRYMLNTVILAAGTGALAAAMGAGSAWLVSMYDFRGRRALEWLLLLPLAVPAYIGAYALADFLDYSGPVQTALRGWFGWASARDYWFPRVRSIEMSIIVLAAALYPYVYLLTRAALHEQSGSAYEVARALGSGPWALFRRVGLPLARPAIVAGSAIAMMEAVADYGVVSYFGVQTLNTGIFTTWLERRNAGGAAQIACVILLVVVILALWERFGRRNARYHQSARQPRPVLRQPLSGAAGLAAGIACSLPFALGFLLPVAVILRYALAYPEGWITPGLIRAAWHTVSLGGIAALLTVGLGLVMVYGVRLSGRALPRLLLPVTMVGYAAPGAVLAVGILIPLAALDHRVADGWLMLTGTDPGLILTGSGAAIVLAYLVRFFAIAQGAIDGAFTRVSPSLPMAARSLGRGSGGVLRDVFLPLMRGSVGSALLLVFVDSAKELPATLLLRPFNYETLATRAHEQASLEDLGNAAPAALLVMGMGLLAVALLARANLGPHGSGGKRAGRRGQ</sequence>
<feature type="transmembrane region" description="Helical" evidence="8">
    <location>
        <begin position="259"/>
        <end position="280"/>
    </location>
</feature>
<feature type="transmembrane region" description="Helical" evidence="8">
    <location>
        <begin position="159"/>
        <end position="178"/>
    </location>
</feature>
<keyword evidence="6 8" id="KW-1133">Transmembrane helix</keyword>
<evidence type="ECO:0000256" key="2">
    <source>
        <dbReference type="ARBA" id="ARBA00022448"/>
    </source>
</evidence>
<proteinExistence type="inferred from homology"/>
<protein>
    <submittedName>
        <fullName evidence="10">Iron ABC transporter permease</fullName>
    </submittedName>
</protein>
<dbReference type="CDD" id="cd06261">
    <property type="entry name" value="TM_PBP2"/>
    <property type="match status" value="2"/>
</dbReference>